<feature type="region of interest" description="Disordered" evidence="22">
    <location>
        <begin position="22"/>
        <end position="85"/>
    </location>
</feature>
<feature type="region of interest" description="Disordered" evidence="22">
    <location>
        <begin position="551"/>
        <end position="611"/>
    </location>
</feature>
<feature type="compositionally biased region" description="Basic and acidic residues" evidence="22">
    <location>
        <begin position="99"/>
        <end position="118"/>
    </location>
</feature>
<evidence type="ECO:0000256" key="1">
    <source>
        <dbReference type="ARBA" id="ARBA00001946"/>
    </source>
</evidence>
<evidence type="ECO:0000256" key="5">
    <source>
        <dbReference type="ARBA" id="ARBA00012513"/>
    </source>
</evidence>
<proteinExistence type="inferred from homology"/>
<keyword evidence="7" id="KW-0723">Serine/threonine-protein kinase</keyword>
<keyword evidence="15" id="KW-0460">Magnesium</keyword>
<feature type="domain" description="Ig-like" evidence="23">
    <location>
        <begin position="864"/>
        <end position="950"/>
    </location>
</feature>
<feature type="compositionally biased region" description="Basic and acidic residues" evidence="22">
    <location>
        <begin position="22"/>
        <end position="34"/>
    </location>
</feature>
<feature type="compositionally biased region" description="Basic and acidic residues" evidence="22">
    <location>
        <begin position="238"/>
        <end position="247"/>
    </location>
</feature>
<feature type="domain" description="Ig-like" evidence="23">
    <location>
        <begin position="1812"/>
        <end position="1907"/>
    </location>
</feature>
<keyword evidence="12" id="KW-0547">Nucleotide-binding</keyword>
<evidence type="ECO:0000256" key="4">
    <source>
        <dbReference type="ARBA" id="ARBA00006692"/>
    </source>
</evidence>
<feature type="region of interest" description="Disordered" evidence="22">
    <location>
        <begin position="238"/>
        <end position="258"/>
    </location>
</feature>
<evidence type="ECO:0000256" key="2">
    <source>
        <dbReference type="ARBA" id="ARBA00004123"/>
    </source>
</evidence>
<dbReference type="FunFam" id="2.60.40.10:FF:000214">
    <property type="entry name" value="titin isoform X1"/>
    <property type="match status" value="1"/>
</dbReference>
<dbReference type="PROSITE" id="PS50835">
    <property type="entry name" value="IG_LIKE"/>
    <property type="match status" value="5"/>
</dbReference>
<feature type="compositionally biased region" description="Basic and acidic residues" evidence="22">
    <location>
        <begin position="162"/>
        <end position="179"/>
    </location>
</feature>
<feature type="compositionally biased region" description="Polar residues" evidence="22">
    <location>
        <begin position="378"/>
        <end position="403"/>
    </location>
</feature>
<evidence type="ECO:0000313" key="25">
    <source>
        <dbReference type="Proteomes" id="UP000314294"/>
    </source>
</evidence>
<evidence type="ECO:0000259" key="23">
    <source>
        <dbReference type="PROSITE" id="PS50835"/>
    </source>
</evidence>
<dbReference type="CDD" id="cd00096">
    <property type="entry name" value="Ig"/>
    <property type="match status" value="2"/>
</dbReference>
<feature type="region of interest" description="Disordered" evidence="22">
    <location>
        <begin position="156"/>
        <end position="184"/>
    </location>
</feature>
<feature type="region of interest" description="Disordered" evidence="22">
    <location>
        <begin position="277"/>
        <end position="426"/>
    </location>
</feature>
<evidence type="ECO:0000256" key="8">
    <source>
        <dbReference type="ARBA" id="ARBA00022553"/>
    </source>
</evidence>
<reference evidence="24 25" key="1">
    <citation type="submission" date="2019-03" db="EMBL/GenBank/DDBJ databases">
        <title>First draft genome of Liparis tanakae, snailfish: a comprehensive survey of snailfish specific genes.</title>
        <authorList>
            <person name="Kim W."/>
            <person name="Song I."/>
            <person name="Jeong J.-H."/>
            <person name="Kim D."/>
            <person name="Kim S."/>
            <person name="Ryu S."/>
            <person name="Song J.Y."/>
            <person name="Lee S.K."/>
        </authorList>
    </citation>
    <scope>NUCLEOTIDE SEQUENCE [LARGE SCALE GENOMIC DNA]</scope>
    <source>
        <tissue evidence="24">Muscle</tissue>
    </source>
</reference>
<dbReference type="Proteomes" id="UP000314294">
    <property type="component" value="Unassembled WGS sequence"/>
</dbReference>
<dbReference type="EMBL" id="SRLO01000174">
    <property type="protein sequence ID" value="TNN69577.1"/>
    <property type="molecule type" value="Genomic_DNA"/>
</dbReference>
<dbReference type="PANTHER" id="PTHR35971:SF5">
    <property type="entry name" value="OBSCURIN LIKE CYTOSKELETAL ADAPTOR 1"/>
    <property type="match status" value="1"/>
</dbReference>
<dbReference type="SMART" id="SM00408">
    <property type="entry name" value="IGc2"/>
    <property type="match status" value="6"/>
</dbReference>
<feature type="compositionally biased region" description="Basic and acidic residues" evidence="22">
    <location>
        <begin position="368"/>
        <end position="377"/>
    </location>
</feature>
<feature type="compositionally biased region" description="Low complexity" evidence="22">
    <location>
        <begin position="525"/>
        <end position="534"/>
    </location>
</feature>
<dbReference type="InterPro" id="IPR007110">
    <property type="entry name" value="Ig-like_dom"/>
</dbReference>
<evidence type="ECO:0000256" key="12">
    <source>
        <dbReference type="ARBA" id="ARBA00022741"/>
    </source>
</evidence>
<evidence type="ECO:0000256" key="13">
    <source>
        <dbReference type="ARBA" id="ARBA00022777"/>
    </source>
</evidence>
<name>A0A4Z2HV52_9TELE</name>
<keyword evidence="16" id="KW-0112">Calmodulin-binding</keyword>
<dbReference type="PANTHER" id="PTHR35971">
    <property type="entry name" value="SI:DKEY-31G6.6"/>
    <property type="match status" value="1"/>
</dbReference>
<feature type="compositionally biased region" description="Basic and acidic residues" evidence="22">
    <location>
        <begin position="807"/>
        <end position="819"/>
    </location>
</feature>
<dbReference type="InterPro" id="IPR036179">
    <property type="entry name" value="Ig-like_dom_sf"/>
</dbReference>
<dbReference type="SUPFAM" id="SSF48726">
    <property type="entry name" value="Immunoglobulin"/>
    <property type="match status" value="11"/>
</dbReference>
<comment type="similarity">
    <text evidence="4">Belongs to the protein kinase superfamily. CAMK Ser/Thr protein kinase family.</text>
</comment>
<gene>
    <name evidence="24" type="primary">TTN_11</name>
    <name evidence="24" type="ORF">EYF80_020222</name>
</gene>
<evidence type="ECO:0000313" key="24">
    <source>
        <dbReference type="EMBL" id="TNN69577.1"/>
    </source>
</evidence>
<evidence type="ECO:0000256" key="17">
    <source>
        <dbReference type="ARBA" id="ARBA00023157"/>
    </source>
</evidence>
<feature type="region of interest" description="Disordered" evidence="22">
    <location>
        <begin position="99"/>
        <end position="122"/>
    </location>
</feature>
<dbReference type="FunFam" id="2.60.40.10:FF:000148">
    <property type="entry name" value="titin isoform X1"/>
    <property type="match status" value="3"/>
</dbReference>
<feature type="compositionally biased region" description="Polar residues" evidence="22">
    <location>
        <begin position="52"/>
        <end position="61"/>
    </location>
</feature>
<evidence type="ECO:0000256" key="15">
    <source>
        <dbReference type="ARBA" id="ARBA00022842"/>
    </source>
</evidence>
<dbReference type="Gene3D" id="2.60.40.10">
    <property type="entry name" value="Immunoglobulins"/>
    <property type="match status" value="12"/>
</dbReference>
<sequence length="2001" mass="223938">MERQRGAQKVQEVFYEGEAWAHKEEVEEEVHADASYEDDVAPRSEPAALSSGDFSSSTEQAGDQRSELRAEMSVTGSSKRKETIKHKKTIETIVVVQEADRDRELPAPQDRTTRETRGDQVFIRTLESPGEVPDLPVRRLQEQKVTEVTKVTEAAETSMHTVSRERQEGRKTTTVKEIESETTEPVTLSRKVSYQESVQVISGKREEEDSRAKKITVQQKEVAATDKAALVTRVRRVEEKKSRREETVVQPAPEKQEKFKSVEVIKKATAQEEVTLRGAAEESVTDIQPQRPGGIRQTDSDFKVETKKKEFKDEETSLLKGGAVEKRRLSPQAASRGTKPEQVGTASVAPVMEVASERKVTSLMEQEAPERLSELEKTTTVLSTEDMQTRQKQTKPTTSATSNKKSHKEKRERLGRSTQTSLKEVQSKTVVVRDDYGSVTPFEATGTKPEQVGTASVARVTEVASERSLMVADGDVRTETLRRYTTPDGQIQVIEQVMPRLDLVQDQTDTVSAIRVPVKEKESPAQVKEPVVKPVAPPEESKPQAAVRVQEAGKKTVTPKEDAAPVTKPEPVVKTKEPARKVDEGKPAVVKKITPEADETKGPVQAPGGVKKEILLQRKSIIHTEEEGTFEIPTLRKTTRVIKEVEEEQEIIKLKKIPSGPPQETEEEEKPQKVTKTTIFDVEELVHREETVEMSVATRRPAEERKPRERADVVKKPEVPSPEEAAEPAKPGKEKIPLVKEVSPGAVQMKKVDTRPEEEVAEEEAKEEAQQEEEEAWGWELVPRDSYGSEDWEGEGEEGALEAPGVTRREGQPAEEAGRGRGRGLKPKQTPSPGEGRGRGLKPGGKGPSPPDEPFAGFKLKAVPLKFIKKIQNIVLQEAESIGSAAVFECEVSPSTAITTWMKDDCNLRESPKHKFTSDGKDRKLNIIDVQLSDTGEYTCIAKNAGKEISCTAKLVVEELPVKWIKELEEDTSAMKGQPLYMTCELNKERDVKWKKNGEVLKKQAGKVQINIIGMQHAVTIQGTTLADAGLYSCEVANQEEVKTATNVKIIEIIKDWIVKPLRDQHVKPKAEATFRCELFKESPNWKWLKGETEISPSDKVEIKKDGKELTLTIRNCQPDDVAEYAMEVEGRVYMAKLTLGEREAEILKPLASVEVVEKEDAKFETEISEEDVAGEWKLKGEVLTRSPMCDIQMEGGVRRLTLKNCQVDQAGEVSYQALNAVTSAMLNVKEIEMDFVVPLKDISVPEKKQAKFECSITKDVSKVMWYRGGDVITTDQKYDIIDDGKKHMLIINCCEFDDEDEYTVAVLGKTSAARLTVTGIRLKFISPIKDQTVKEGATARFELELSHRDVPVTWYKNDVKIHPSRTAVAHVDGEKHVLEMKEDVEIVEDGSKHTLVLYNCKVPLTGELAFTAANAKSSAKLKVKELPVTFITPLADMHVYEKDEARFELETSEAMLTVLEGDLYFSARLQNYTAVEKDEVILSCEVSKAGAEVRWFKGGDEIFPSKNILIQSDGKKRTMRDIKVVRPLYSVEVTETETAKFETEISAEDLHSTWKLKGETLHPSAVRLDEALRRELRLETSALNRGLCSQDVEIKEEGARHILILFNCKKDMAGSVDFSAANAKSTAQLRVKARVVGLARALNDATVTAGETATFECELSYEGIAVEWFLGGAKVEPGDRVVLKAEAKVHSLTLRDVRLNEAGPVKLTAKDFQTDANLIVKEPAVEFSKPLEDQTVEEEATATLECEVSRENAEVRWFRDGQEVRKTKKYEMIVDVYKRALLIHDCSMDDSKTYACDAKDFKTSCFLNVEPKHIEFSKPLRDVEVKEKESARFECEVSREDVKVRWFKDGSEIRKGKKYEIIAQGRQHVLIVHKSVFDDEAEYECDAKTAKSCGMLTVIEEEARFSKNLSNVEGTETDSVKLICEVSKPGAEVTWYKGDEELPEGGRYEHIVDGKRRILLVQDLKMSDAGDYHCRLSPGIKTSGSLKINDKNKEKKLHIL</sequence>
<feature type="compositionally biased region" description="Basic and acidic residues" evidence="22">
    <location>
        <begin position="551"/>
        <end position="563"/>
    </location>
</feature>
<feature type="domain" description="Ig-like" evidence="23">
    <location>
        <begin position="1724"/>
        <end position="1809"/>
    </location>
</feature>
<evidence type="ECO:0000256" key="7">
    <source>
        <dbReference type="ARBA" id="ARBA00022527"/>
    </source>
</evidence>
<comment type="caution">
    <text evidence="24">The sequence shown here is derived from an EMBL/GenBank/DDBJ whole genome shotgun (WGS) entry which is preliminary data.</text>
</comment>
<feature type="region of interest" description="Disordered" evidence="22">
    <location>
        <begin position="691"/>
        <end position="855"/>
    </location>
</feature>
<dbReference type="GO" id="GO:0005524">
    <property type="term" value="F:ATP binding"/>
    <property type="evidence" value="ECO:0007669"/>
    <property type="project" value="UniProtKB-KW"/>
</dbReference>
<keyword evidence="14" id="KW-0067">ATP-binding</keyword>
<dbReference type="GO" id="GO:0005516">
    <property type="term" value="F:calmodulin binding"/>
    <property type="evidence" value="ECO:0007669"/>
    <property type="project" value="UniProtKB-KW"/>
</dbReference>
<dbReference type="InterPro" id="IPR052385">
    <property type="entry name" value="Obscurin/Obscurin-like_Reg"/>
</dbReference>
<dbReference type="GO" id="GO:0005634">
    <property type="term" value="C:nucleus"/>
    <property type="evidence" value="ECO:0007669"/>
    <property type="project" value="UniProtKB-SubCell"/>
</dbReference>
<comment type="catalytic activity">
    <reaction evidence="20">
        <text>L-threonyl-[protein] + ATP = O-phospho-L-threonyl-[protein] + ADP + H(+)</text>
        <dbReference type="Rhea" id="RHEA:46608"/>
        <dbReference type="Rhea" id="RHEA-COMP:11060"/>
        <dbReference type="Rhea" id="RHEA-COMP:11605"/>
        <dbReference type="ChEBI" id="CHEBI:15378"/>
        <dbReference type="ChEBI" id="CHEBI:30013"/>
        <dbReference type="ChEBI" id="CHEBI:30616"/>
        <dbReference type="ChEBI" id="CHEBI:61977"/>
        <dbReference type="ChEBI" id="CHEBI:456216"/>
        <dbReference type="EC" id="2.7.11.1"/>
    </reaction>
</comment>
<dbReference type="OrthoDB" id="5969272at2759"/>
<evidence type="ECO:0000256" key="16">
    <source>
        <dbReference type="ARBA" id="ARBA00022860"/>
    </source>
</evidence>
<evidence type="ECO:0000256" key="19">
    <source>
        <dbReference type="ARBA" id="ARBA00023319"/>
    </source>
</evidence>
<dbReference type="GO" id="GO:0046872">
    <property type="term" value="F:metal ion binding"/>
    <property type="evidence" value="ECO:0007669"/>
    <property type="project" value="UniProtKB-KW"/>
</dbReference>
<keyword evidence="10" id="KW-0479">Metal-binding</keyword>
<feature type="domain" description="Ig-like" evidence="23">
    <location>
        <begin position="1914"/>
        <end position="1988"/>
    </location>
</feature>
<evidence type="ECO:0000256" key="3">
    <source>
        <dbReference type="ARBA" id="ARBA00004496"/>
    </source>
</evidence>
<keyword evidence="8" id="KW-0597">Phosphoprotein</keyword>
<keyword evidence="11" id="KW-0677">Repeat</keyword>
<keyword evidence="9" id="KW-0808">Transferase</keyword>
<evidence type="ECO:0000256" key="18">
    <source>
        <dbReference type="ARBA" id="ARBA00023242"/>
    </source>
</evidence>
<keyword evidence="18" id="KW-0539">Nucleus</keyword>
<keyword evidence="17" id="KW-1015">Disulfide bond</keyword>
<evidence type="ECO:0000256" key="6">
    <source>
        <dbReference type="ARBA" id="ARBA00022490"/>
    </source>
</evidence>
<dbReference type="GO" id="GO:0005737">
    <property type="term" value="C:cytoplasm"/>
    <property type="evidence" value="ECO:0007669"/>
    <property type="project" value="UniProtKB-SubCell"/>
</dbReference>
<dbReference type="EC" id="2.7.11.1" evidence="5"/>
<dbReference type="GO" id="GO:0004674">
    <property type="term" value="F:protein serine/threonine kinase activity"/>
    <property type="evidence" value="ECO:0007669"/>
    <property type="project" value="UniProtKB-KW"/>
</dbReference>
<dbReference type="InterPro" id="IPR003598">
    <property type="entry name" value="Ig_sub2"/>
</dbReference>
<dbReference type="InterPro" id="IPR013098">
    <property type="entry name" value="Ig_I-set"/>
</dbReference>
<feature type="compositionally biased region" description="Acidic residues" evidence="22">
    <location>
        <begin position="788"/>
        <end position="800"/>
    </location>
</feature>
<keyword evidence="25" id="KW-1185">Reference proteome</keyword>
<accession>A0A4Z2HV52</accession>
<evidence type="ECO:0000256" key="14">
    <source>
        <dbReference type="ARBA" id="ARBA00022840"/>
    </source>
</evidence>
<evidence type="ECO:0000256" key="22">
    <source>
        <dbReference type="SAM" id="MobiDB-lite"/>
    </source>
</evidence>
<evidence type="ECO:0000256" key="11">
    <source>
        <dbReference type="ARBA" id="ARBA00022737"/>
    </source>
</evidence>
<keyword evidence="13" id="KW-0418">Kinase</keyword>
<keyword evidence="19" id="KW-0393">Immunoglobulin domain</keyword>
<feature type="compositionally biased region" description="Basic and acidic residues" evidence="22">
    <location>
        <begin position="700"/>
        <end position="718"/>
    </location>
</feature>
<keyword evidence="6" id="KW-0963">Cytoplasm</keyword>
<dbReference type="InterPro" id="IPR013783">
    <property type="entry name" value="Ig-like_fold"/>
</dbReference>
<comment type="cofactor">
    <cofactor evidence="1">
        <name>Mg(2+)</name>
        <dbReference type="ChEBI" id="CHEBI:18420"/>
    </cofactor>
</comment>
<feature type="compositionally biased region" description="Basic and acidic residues" evidence="22">
    <location>
        <begin position="571"/>
        <end position="586"/>
    </location>
</feature>
<dbReference type="InterPro" id="IPR003599">
    <property type="entry name" value="Ig_sub"/>
</dbReference>
<dbReference type="Pfam" id="PF07679">
    <property type="entry name" value="I-set"/>
    <property type="match status" value="9"/>
</dbReference>
<feature type="compositionally biased region" description="Polar residues" evidence="22">
    <location>
        <begin position="416"/>
        <end position="426"/>
    </location>
</feature>
<feature type="region of interest" description="Disordered" evidence="22">
    <location>
        <begin position="653"/>
        <end position="676"/>
    </location>
</feature>
<evidence type="ECO:0000256" key="21">
    <source>
        <dbReference type="ARBA" id="ARBA00048679"/>
    </source>
</evidence>
<evidence type="ECO:0000256" key="9">
    <source>
        <dbReference type="ARBA" id="ARBA00022679"/>
    </source>
</evidence>
<feature type="domain" description="Ig-like" evidence="23">
    <location>
        <begin position="961"/>
        <end position="1046"/>
    </location>
</feature>
<comment type="catalytic activity">
    <reaction evidence="21">
        <text>L-seryl-[protein] + ATP = O-phospho-L-seryl-[protein] + ADP + H(+)</text>
        <dbReference type="Rhea" id="RHEA:17989"/>
        <dbReference type="Rhea" id="RHEA-COMP:9863"/>
        <dbReference type="Rhea" id="RHEA-COMP:11604"/>
        <dbReference type="ChEBI" id="CHEBI:15378"/>
        <dbReference type="ChEBI" id="CHEBI:29999"/>
        <dbReference type="ChEBI" id="CHEBI:30616"/>
        <dbReference type="ChEBI" id="CHEBI:83421"/>
        <dbReference type="ChEBI" id="CHEBI:456216"/>
        <dbReference type="EC" id="2.7.11.1"/>
    </reaction>
</comment>
<evidence type="ECO:0000256" key="10">
    <source>
        <dbReference type="ARBA" id="ARBA00022723"/>
    </source>
</evidence>
<feature type="region of interest" description="Disordered" evidence="22">
    <location>
        <begin position="525"/>
        <end position="544"/>
    </location>
</feature>
<organism evidence="24 25">
    <name type="scientific">Liparis tanakae</name>
    <name type="common">Tanaka's snailfish</name>
    <dbReference type="NCBI Taxonomy" id="230148"/>
    <lineage>
        <taxon>Eukaryota</taxon>
        <taxon>Metazoa</taxon>
        <taxon>Chordata</taxon>
        <taxon>Craniata</taxon>
        <taxon>Vertebrata</taxon>
        <taxon>Euteleostomi</taxon>
        <taxon>Actinopterygii</taxon>
        <taxon>Neopterygii</taxon>
        <taxon>Teleostei</taxon>
        <taxon>Neoteleostei</taxon>
        <taxon>Acanthomorphata</taxon>
        <taxon>Eupercaria</taxon>
        <taxon>Perciformes</taxon>
        <taxon>Cottioidei</taxon>
        <taxon>Cottales</taxon>
        <taxon>Liparidae</taxon>
        <taxon>Liparis</taxon>
    </lineage>
</organism>
<dbReference type="SMART" id="SM00409">
    <property type="entry name" value="IG"/>
    <property type="match status" value="10"/>
</dbReference>
<protein>
    <recommendedName>
        <fullName evidence="5">non-specific serine/threonine protein kinase</fullName>
        <ecNumber evidence="5">2.7.11.1</ecNumber>
    </recommendedName>
</protein>
<feature type="compositionally biased region" description="Basic and acidic residues" evidence="22">
    <location>
        <begin position="298"/>
        <end position="328"/>
    </location>
</feature>
<feature type="compositionally biased region" description="Acidic residues" evidence="22">
    <location>
        <begin position="759"/>
        <end position="777"/>
    </location>
</feature>
<comment type="subcellular location">
    <subcellularLocation>
        <location evidence="3">Cytoplasm</location>
    </subcellularLocation>
    <subcellularLocation>
        <location evidence="2">Nucleus</location>
    </subcellularLocation>
</comment>
<evidence type="ECO:0000256" key="20">
    <source>
        <dbReference type="ARBA" id="ARBA00047899"/>
    </source>
</evidence>
<dbReference type="FunFam" id="2.60.40.10:FF:000050">
    <property type="entry name" value="Titin isoform B"/>
    <property type="match status" value="5"/>
</dbReference>